<name>A0ABP7UTR9_9FLAO</name>
<dbReference type="RefSeq" id="WP_345093690.1">
    <property type="nucleotide sequence ID" value="NZ_BAABCS010000016.1"/>
</dbReference>
<protein>
    <recommendedName>
        <fullName evidence="3">DUF5640 domain-containing protein</fullName>
    </recommendedName>
</protein>
<proteinExistence type="predicted"/>
<evidence type="ECO:0000313" key="1">
    <source>
        <dbReference type="EMBL" id="GAA4051862.1"/>
    </source>
</evidence>
<comment type="caution">
    <text evidence="1">The sequence shown here is derived from an EMBL/GenBank/DDBJ whole genome shotgun (WGS) entry which is preliminary data.</text>
</comment>
<accession>A0ABP7UTR9</accession>
<dbReference type="EMBL" id="BAABCS010000016">
    <property type="protein sequence ID" value="GAA4051862.1"/>
    <property type="molecule type" value="Genomic_DNA"/>
</dbReference>
<reference evidence="2" key="1">
    <citation type="journal article" date="2019" name="Int. J. Syst. Evol. Microbiol.">
        <title>The Global Catalogue of Microorganisms (GCM) 10K type strain sequencing project: providing services to taxonomists for standard genome sequencing and annotation.</title>
        <authorList>
            <consortium name="The Broad Institute Genomics Platform"/>
            <consortium name="The Broad Institute Genome Sequencing Center for Infectious Disease"/>
            <person name="Wu L."/>
            <person name="Ma J."/>
        </authorList>
    </citation>
    <scope>NUCLEOTIDE SEQUENCE [LARGE SCALE GENOMIC DNA]</scope>
    <source>
        <strain evidence="2">JCM 17068</strain>
    </source>
</reference>
<evidence type="ECO:0008006" key="3">
    <source>
        <dbReference type="Google" id="ProtNLM"/>
    </source>
</evidence>
<sequence>MKVNILLILTSTILLLSSFNFLQNNKSIIGIWTDGSSENATFEINKSTIFYIDSLKEFKYKLKKDSLFIFYDDYTFKGKIKISKDTLFITNGDIVRKYWEFKN</sequence>
<keyword evidence="2" id="KW-1185">Reference proteome</keyword>
<dbReference type="Proteomes" id="UP001500426">
    <property type="component" value="Unassembled WGS sequence"/>
</dbReference>
<organism evidence="1 2">
    <name type="scientific">Flavobacterium chungnamense</name>
    <dbReference type="NCBI Taxonomy" id="706182"/>
    <lineage>
        <taxon>Bacteria</taxon>
        <taxon>Pseudomonadati</taxon>
        <taxon>Bacteroidota</taxon>
        <taxon>Flavobacteriia</taxon>
        <taxon>Flavobacteriales</taxon>
        <taxon>Flavobacteriaceae</taxon>
        <taxon>Flavobacterium</taxon>
    </lineage>
</organism>
<evidence type="ECO:0000313" key="2">
    <source>
        <dbReference type="Proteomes" id="UP001500426"/>
    </source>
</evidence>
<gene>
    <name evidence="1" type="ORF">GCM10022388_17520</name>
</gene>